<dbReference type="PANTHER" id="PTHR38926:SF80">
    <property type="entry name" value="F-BOX DOMAIN, LEUCINE-RICH REPEAT DOMAIN SUPERFAMILY"/>
    <property type="match status" value="1"/>
</dbReference>
<evidence type="ECO:0000313" key="3">
    <source>
        <dbReference type="Proteomes" id="UP001497480"/>
    </source>
</evidence>
<comment type="caution">
    <text evidence="2">The sequence shown here is derived from an EMBL/GenBank/DDBJ whole genome shotgun (WGS) entry which is preliminary data.</text>
</comment>
<dbReference type="PROSITE" id="PS50181">
    <property type="entry name" value="FBOX"/>
    <property type="match status" value="1"/>
</dbReference>
<feature type="domain" description="F-box" evidence="1">
    <location>
        <begin position="3"/>
        <end position="50"/>
    </location>
</feature>
<dbReference type="Gene3D" id="3.80.10.10">
    <property type="entry name" value="Ribonuclease Inhibitor"/>
    <property type="match status" value="1"/>
</dbReference>
<dbReference type="EMBL" id="CAXHTB010000026">
    <property type="protein sequence ID" value="CAL0335041.1"/>
    <property type="molecule type" value="Genomic_DNA"/>
</dbReference>
<dbReference type="InterPro" id="IPR032675">
    <property type="entry name" value="LRR_dom_sf"/>
</dbReference>
<name>A0AAV1YNS3_LUPLU</name>
<dbReference type="InterPro" id="IPR001810">
    <property type="entry name" value="F-box_dom"/>
</dbReference>
<dbReference type="Proteomes" id="UP001497480">
    <property type="component" value="Unassembled WGS sequence"/>
</dbReference>
<keyword evidence="3" id="KW-1185">Reference proteome</keyword>
<organism evidence="2 3">
    <name type="scientific">Lupinus luteus</name>
    <name type="common">European yellow lupine</name>
    <dbReference type="NCBI Taxonomy" id="3873"/>
    <lineage>
        <taxon>Eukaryota</taxon>
        <taxon>Viridiplantae</taxon>
        <taxon>Streptophyta</taxon>
        <taxon>Embryophyta</taxon>
        <taxon>Tracheophyta</taxon>
        <taxon>Spermatophyta</taxon>
        <taxon>Magnoliopsida</taxon>
        <taxon>eudicotyledons</taxon>
        <taxon>Gunneridae</taxon>
        <taxon>Pentapetalae</taxon>
        <taxon>rosids</taxon>
        <taxon>fabids</taxon>
        <taxon>Fabales</taxon>
        <taxon>Fabaceae</taxon>
        <taxon>Papilionoideae</taxon>
        <taxon>50 kb inversion clade</taxon>
        <taxon>genistoids sensu lato</taxon>
        <taxon>core genistoids</taxon>
        <taxon>Genisteae</taxon>
        <taxon>Lupinus</taxon>
    </lineage>
</organism>
<gene>
    <name evidence="2" type="ORF">LLUT_LOCUS36101</name>
</gene>
<sequence length="257" mass="29279">MEATRFDDLPYDILGIIFTKLSLEERLIVVPCVCKSWAEVIIGSYCWQEIDLGNWSRCCDPDKIDRMLKMLITRSSGSLKKLCVFEVQTERTFTFVVENARSLKMLRLIRCNVTDNIVKQISPKLCMICFLDVSYCTKISAYALEIIGKNCKMLEGLKRSLHPIDTLGKPIQNDEAYAIASTMPNLKHLGLTYNLMNTDGVLQIYSKCLKLEILDIRGCWGVKLDKVKIKQSFPKLKILGPAPEICLIYLSIWPGKL</sequence>
<evidence type="ECO:0000259" key="1">
    <source>
        <dbReference type="PROSITE" id="PS50181"/>
    </source>
</evidence>
<protein>
    <recommendedName>
        <fullName evidence="1">F-box domain-containing protein</fullName>
    </recommendedName>
</protein>
<accession>A0AAV1YNS3</accession>
<dbReference type="FunFam" id="1.20.1280.50:FF:000022">
    <property type="entry name" value="F-box protein FBW2"/>
    <property type="match status" value="1"/>
</dbReference>
<proteinExistence type="predicted"/>
<dbReference type="AlphaFoldDB" id="A0AAV1YNS3"/>
<dbReference type="SMART" id="SM00256">
    <property type="entry name" value="FBOX"/>
    <property type="match status" value="1"/>
</dbReference>
<dbReference type="PANTHER" id="PTHR38926">
    <property type="entry name" value="F-BOX DOMAIN CONTAINING PROTEIN, EXPRESSED"/>
    <property type="match status" value="1"/>
</dbReference>
<reference evidence="2 3" key="1">
    <citation type="submission" date="2024-03" db="EMBL/GenBank/DDBJ databases">
        <authorList>
            <person name="Martinez-Hernandez J."/>
        </authorList>
    </citation>
    <scope>NUCLEOTIDE SEQUENCE [LARGE SCALE GENOMIC DNA]</scope>
</reference>
<dbReference type="Pfam" id="PF12937">
    <property type="entry name" value="F-box-like"/>
    <property type="match status" value="1"/>
</dbReference>
<evidence type="ECO:0000313" key="2">
    <source>
        <dbReference type="EMBL" id="CAL0335041.1"/>
    </source>
</evidence>
<dbReference type="SUPFAM" id="SSF52047">
    <property type="entry name" value="RNI-like"/>
    <property type="match status" value="1"/>
</dbReference>